<proteinExistence type="predicted"/>
<sequence>MTRRPILISLTALTALALALPSIPLHLLLFVANLPTSFSSASWRGIGELEIRGIQHGSALRIKAVTIRFDPTLFRGQLAEVRLYGAEGWLSRLENTQSTGQSLPLRIHRLMVADSTLQLDNLGPGIPTAPLRLGDTTPLLFTDVHFGPNAKSDSPTVQSATIERLIFYSPNDPLAPVLAFPKIDIVFTWDELLHHHIRSLIISNPTIYLGDDLFAFVDRVQEKKTTPSPSSTPYEIGYFSLTDGDLSVSIYGQPVLPLPVHFAAEQRNLALSDFTQLQLSTRFTIPPSDLKYPDYDLSVLNLRGNLYFSLGQDSQGKRAKNVVPTLFADQITFRKLTAENLSIAVTVNPQGIYGRASALLGGGSLDGGFSLEFLSDLPWSAWSSTSKMESRVITDALTPGSFQLQSKVDALVSVNAQGKNIRGGYGTISFREGGRLQIPALQAAADRIPKDWSWIKQGSARAALEVIRNYGFAEGEIRAVYQPPAGRLTLNLRGPEGKRDITLNWLPPGS</sequence>
<evidence type="ECO:0000313" key="2">
    <source>
        <dbReference type="Proteomes" id="UP000051269"/>
    </source>
</evidence>
<organism evidence="1 2">
    <name type="scientific">Verrucomicrobia subdivision 6 bacterium BACL9 MAG-120507-bin52</name>
    <dbReference type="NCBI Taxonomy" id="1655590"/>
    <lineage>
        <taxon>Bacteria</taxon>
        <taxon>Pseudomonadati</taxon>
        <taxon>Verrucomicrobiota</taxon>
        <taxon>Verrucomicrobiia</taxon>
        <taxon>Verrucomicrobiales</taxon>
        <taxon>Verrucomicrobia subdivision 6</taxon>
    </lineage>
</organism>
<dbReference type="AlphaFoldDB" id="A0A0R2RIA3"/>
<dbReference type="EMBL" id="LIBO01000082">
    <property type="protein sequence ID" value="KRO62409.1"/>
    <property type="molecule type" value="Genomic_DNA"/>
</dbReference>
<evidence type="ECO:0008006" key="3">
    <source>
        <dbReference type="Google" id="ProtNLM"/>
    </source>
</evidence>
<evidence type="ECO:0000313" key="1">
    <source>
        <dbReference type="EMBL" id="KRO62409.1"/>
    </source>
</evidence>
<accession>A0A0R2RIA3</accession>
<dbReference type="Proteomes" id="UP000051269">
    <property type="component" value="Unassembled WGS sequence"/>
</dbReference>
<comment type="caution">
    <text evidence="1">The sequence shown here is derived from an EMBL/GenBank/DDBJ whole genome shotgun (WGS) entry which is preliminary data.</text>
</comment>
<gene>
    <name evidence="1" type="ORF">ABR82_08620</name>
</gene>
<name>A0A0R2RIA3_9BACT</name>
<reference evidence="1 2" key="1">
    <citation type="submission" date="2015-10" db="EMBL/GenBank/DDBJ databases">
        <title>Metagenome-Assembled Genomes uncover a global brackish microbiome.</title>
        <authorList>
            <person name="Hugerth L.W."/>
            <person name="Larsson J."/>
            <person name="Alneberg J."/>
            <person name="Lindh M.V."/>
            <person name="Legrand C."/>
            <person name="Pinhassi J."/>
            <person name="Andersson A.F."/>
        </authorList>
    </citation>
    <scope>NUCLEOTIDE SEQUENCE [LARGE SCALE GENOMIC DNA]</scope>
    <source>
        <strain evidence="1">BACL18 MAG-120507-bin52</strain>
    </source>
</reference>
<protein>
    <recommendedName>
        <fullName evidence="3">AsmA-like C-terminal domain-containing protein</fullName>
    </recommendedName>
</protein>